<keyword evidence="2" id="KW-1185">Reference proteome</keyword>
<name>A0ACC2FRL4_DALPE</name>
<dbReference type="Proteomes" id="UP001157502">
    <property type="component" value="Chromosome 23"/>
</dbReference>
<reference evidence="1" key="1">
    <citation type="submission" date="2021-05" db="EMBL/GenBank/DDBJ databases">
        <authorList>
            <person name="Pan Q."/>
            <person name="Jouanno E."/>
            <person name="Zahm M."/>
            <person name="Klopp C."/>
            <person name="Cabau C."/>
            <person name="Louis A."/>
            <person name="Berthelot C."/>
            <person name="Parey E."/>
            <person name="Roest Crollius H."/>
            <person name="Montfort J."/>
            <person name="Robinson-Rechavi M."/>
            <person name="Bouchez O."/>
            <person name="Lampietro C."/>
            <person name="Lopez Roques C."/>
            <person name="Donnadieu C."/>
            <person name="Postlethwait J."/>
            <person name="Bobe J."/>
            <person name="Dillon D."/>
            <person name="Chandos A."/>
            <person name="von Hippel F."/>
            <person name="Guiguen Y."/>
        </authorList>
    </citation>
    <scope>NUCLEOTIDE SEQUENCE</scope>
    <source>
        <strain evidence="1">YG-Jan2019</strain>
    </source>
</reference>
<evidence type="ECO:0000313" key="1">
    <source>
        <dbReference type="EMBL" id="KAJ7994012.1"/>
    </source>
</evidence>
<sequence length="119" mass="13478">MNRSSLPFFPSASSPPPRWPVCPACPEPSCICLTVGPSSSWCVEWWWLARWGWSSCPLPPPLPPLISALQFTPDHQRLHFTQEFSIFYFLSPWSHPPPAALIQVMSYPNSRAGDIQTRL</sequence>
<gene>
    <name evidence="1" type="ORF">DPEC_G00261540</name>
</gene>
<comment type="caution">
    <text evidence="1">The sequence shown here is derived from an EMBL/GenBank/DDBJ whole genome shotgun (WGS) entry which is preliminary data.</text>
</comment>
<protein>
    <submittedName>
        <fullName evidence="1">Uncharacterized protein</fullName>
    </submittedName>
</protein>
<dbReference type="EMBL" id="CM055750">
    <property type="protein sequence ID" value="KAJ7994012.1"/>
    <property type="molecule type" value="Genomic_DNA"/>
</dbReference>
<proteinExistence type="predicted"/>
<accession>A0ACC2FRL4</accession>
<organism evidence="1 2">
    <name type="scientific">Dallia pectoralis</name>
    <name type="common">Alaska blackfish</name>
    <dbReference type="NCBI Taxonomy" id="75939"/>
    <lineage>
        <taxon>Eukaryota</taxon>
        <taxon>Metazoa</taxon>
        <taxon>Chordata</taxon>
        <taxon>Craniata</taxon>
        <taxon>Vertebrata</taxon>
        <taxon>Euteleostomi</taxon>
        <taxon>Actinopterygii</taxon>
        <taxon>Neopterygii</taxon>
        <taxon>Teleostei</taxon>
        <taxon>Protacanthopterygii</taxon>
        <taxon>Esociformes</taxon>
        <taxon>Umbridae</taxon>
        <taxon>Dallia</taxon>
    </lineage>
</organism>
<evidence type="ECO:0000313" key="2">
    <source>
        <dbReference type="Proteomes" id="UP001157502"/>
    </source>
</evidence>